<evidence type="ECO:0000259" key="1">
    <source>
        <dbReference type="PROSITE" id="PS51746"/>
    </source>
</evidence>
<dbReference type="KEGG" id="azo:azo3331"/>
<accession>A1KAU1</accession>
<dbReference type="InterPro" id="IPR015655">
    <property type="entry name" value="PP2C"/>
</dbReference>
<proteinExistence type="predicted"/>
<dbReference type="Pfam" id="PF13672">
    <property type="entry name" value="PP2C_2"/>
    <property type="match status" value="1"/>
</dbReference>
<dbReference type="PANTHER" id="PTHR13832">
    <property type="entry name" value="PROTEIN PHOSPHATASE 2C"/>
    <property type="match status" value="1"/>
</dbReference>
<keyword evidence="3" id="KW-1185">Reference proteome</keyword>
<keyword evidence="2" id="KW-0378">Hydrolase</keyword>
<dbReference type="STRING" id="62928.azo3331"/>
<gene>
    <name evidence="2" type="primary">pppL</name>
    <name evidence="2" type="ordered locus">azo3331</name>
</gene>
<dbReference type="Gene3D" id="3.60.40.10">
    <property type="entry name" value="PPM-type phosphatase domain"/>
    <property type="match status" value="1"/>
</dbReference>
<sequence>MSASVPPLLRCASRSDIGKVRVRNEDAVKTDVDHGWLILADGMGGYEGGDVAAQLAVDVVDSCLQRDAIGLEDAGGMCRIARRAAEDANAEIRRVGMLRPELAGMGATLVLAVFLADALVCAHVGDSRLYVAGPDGLRLLTRDHTLLQERVDAGMMRPEDARRSRYRGMLTRGLGVASLVEADIAVHPLGGAETVLLCSDGLTDMLDDGQICEILAGGGPLETLADRLVDAANAGGGRDNVSVILARREAA</sequence>
<dbReference type="InterPro" id="IPR036457">
    <property type="entry name" value="PPM-type-like_dom_sf"/>
</dbReference>
<dbReference type="SMART" id="SM00332">
    <property type="entry name" value="PP2Cc"/>
    <property type="match status" value="1"/>
</dbReference>
<dbReference type="Proteomes" id="UP000002588">
    <property type="component" value="Chromosome"/>
</dbReference>
<dbReference type="PROSITE" id="PS51746">
    <property type="entry name" value="PPM_2"/>
    <property type="match status" value="1"/>
</dbReference>
<dbReference type="PANTHER" id="PTHR13832:SF827">
    <property type="entry name" value="PROTEIN PHOSPHATASE 1L"/>
    <property type="match status" value="1"/>
</dbReference>
<dbReference type="CDD" id="cd00143">
    <property type="entry name" value="PP2Cc"/>
    <property type="match status" value="1"/>
</dbReference>
<evidence type="ECO:0000313" key="3">
    <source>
        <dbReference type="Proteomes" id="UP000002588"/>
    </source>
</evidence>
<evidence type="ECO:0000313" key="2">
    <source>
        <dbReference type="EMBL" id="CAL95947.1"/>
    </source>
</evidence>
<dbReference type="RefSeq" id="WP_011767054.1">
    <property type="nucleotide sequence ID" value="NC_008702.1"/>
</dbReference>
<name>A1KAU1_AZOSB</name>
<dbReference type="eggNOG" id="COG0631">
    <property type="taxonomic scope" value="Bacteria"/>
</dbReference>
<feature type="domain" description="PPM-type phosphatase" evidence="1">
    <location>
        <begin position="10"/>
        <end position="248"/>
    </location>
</feature>
<dbReference type="GO" id="GO:0004722">
    <property type="term" value="F:protein serine/threonine phosphatase activity"/>
    <property type="evidence" value="ECO:0007669"/>
    <property type="project" value="UniProtKB-EC"/>
</dbReference>
<dbReference type="SUPFAM" id="SSF81606">
    <property type="entry name" value="PP2C-like"/>
    <property type="match status" value="1"/>
</dbReference>
<organism evidence="2 3">
    <name type="scientific">Azoarcus sp. (strain BH72)</name>
    <dbReference type="NCBI Taxonomy" id="418699"/>
    <lineage>
        <taxon>Bacteria</taxon>
        <taxon>Pseudomonadati</taxon>
        <taxon>Pseudomonadota</taxon>
        <taxon>Betaproteobacteria</taxon>
        <taxon>Rhodocyclales</taxon>
        <taxon>Zoogloeaceae</taxon>
        <taxon>Azoarcus</taxon>
    </lineage>
</organism>
<dbReference type="SMART" id="SM00331">
    <property type="entry name" value="PP2C_SIG"/>
    <property type="match status" value="1"/>
</dbReference>
<dbReference type="HOGENOM" id="CLU_034545_4_1_4"/>
<reference evidence="2 3" key="1">
    <citation type="journal article" date="2006" name="Nat. Biotechnol.">
        <title>Complete genome of the mutualistic, N2-fixing grass endophyte Azoarcus sp. strain BH72.</title>
        <authorList>
            <person name="Krause A."/>
            <person name="Ramakumar A."/>
            <person name="Bartels D."/>
            <person name="Battistoni F."/>
            <person name="Bekel T."/>
            <person name="Boch J."/>
            <person name="Boehm M."/>
            <person name="Friedrich F."/>
            <person name="Hurek T."/>
            <person name="Krause L."/>
            <person name="Linke B."/>
            <person name="McHardy A.C."/>
            <person name="Sarkar A."/>
            <person name="Schneiker S."/>
            <person name="Syed A.A."/>
            <person name="Thauer R."/>
            <person name="Vorhoelter F.-J."/>
            <person name="Weidner S."/>
            <person name="Puehler A."/>
            <person name="Reinhold-Hurek B."/>
            <person name="Kaiser O."/>
            <person name="Goesmann A."/>
        </authorList>
    </citation>
    <scope>NUCLEOTIDE SEQUENCE [LARGE SCALE GENOMIC DNA]</scope>
    <source>
        <strain evidence="2 3">BH72</strain>
    </source>
</reference>
<protein>
    <submittedName>
        <fullName evidence="2">Phosphoprotein phosphatase</fullName>
        <ecNumber evidence="2">3.1.3.16</ecNumber>
    </submittedName>
</protein>
<dbReference type="AlphaFoldDB" id="A1KAU1"/>
<dbReference type="EC" id="3.1.3.16" evidence="2"/>
<dbReference type="EMBL" id="AM406670">
    <property type="protein sequence ID" value="CAL95947.1"/>
    <property type="molecule type" value="Genomic_DNA"/>
</dbReference>
<dbReference type="InterPro" id="IPR001932">
    <property type="entry name" value="PPM-type_phosphatase-like_dom"/>
</dbReference>